<evidence type="ECO:0000256" key="1">
    <source>
        <dbReference type="SAM" id="MobiDB-lite"/>
    </source>
</evidence>
<feature type="region of interest" description="Disordered" evidence="1">
    <location>
        <begin position="82"/>
        <end position="101"/>
    </location>
</feature>
<dbReference type="EMBL" id="JABXXO010000013">
    <property type="protein sequence ID" value="KAF7761732.1"/>
    <property type="molecule type" value="Genomic_DNA"/>
</dbReference>
<evidence type="ECO:0000313" key="2">
    <source>
        <dbReference type="EMBL" id="KAF7761732.1"/>
    </source>
</evidence>
<organism evidence="2 3">
    <name type="scientific">Agaricus bisporus var. burnettii</name>
    <dbReference type="NCBI Taxonomy" id="192524"/>
    <lineage>
        <taxon>Eukaryota</taxon>
        <taxon>Fungi</taxon>
        <taxon>Dikarya</taxon>
        <taxon>Basidiomycota</taxon>
        <taxon>Agaricomycotina</taxon>
        <taxon>Agaricomycetes</taxon>
        <taxon>Agaricomycetidae</taxon>
        <taxon>Agaricales</taxon>
        <taxon>Agaricineae</taxon>
        <taxon>Agaricaceae</taxon>
        <taxon>Agaricus</taxon>
    </lineage>
</organism>
<protein>
    <submittedName>
        <fullName evidence="2">Uncharacterized protein</fullName>
    </submittedName>
</protein>
<evidence type="ECO:0000313" key="3">
    <source>
        <dbReference type="Proteomes" id="UP000629468"/>
    </source>
</evidence>
<gene>
    <name evidence="2" type="ORF">Agabi119p4_9724</name>
</gene>
<accession>A0A8H7C3D8</accession>
<dbReference type="Proteomes" id="UP000629468">
    <property type="component" value="Unassembled WGS sequence"/>
</dbReference>
<comment type="caution">
    <text evidence="2">The sequence shown here is derived from an EMBL/GenBank/DDBJ whole genome shotgun (WGS) entry which is preliminary data.</text>
</comment>
<reference evidence="2 3" key="1">
    <citation type="journal article" name="Sci. Rep.">
        <title>Telomere-to-telomere assembled and centromere annotated genomes of the two main subspecies of the button mushroom Agaricus bisporus reveal especially polymorphic chromosome ends.</title>
        <authorList>
            <person name="Sonnenberg A.S.M."/>
            <person name="Sedaghat-Telgerd N."/>
            <person name="Lavrijssen B."/>
            <person name="Ohm R.A."/>
            <person name="Hendrickx P.M."/>
            <person name="Scholtmeijer K."/>
            <person name="Baars J.J.P."/>
            <person name="van Peer A."/>
        </authorList>
    </citation>
    <scope>NUCLEOTIDE SEQUENCE [LARGE SCALE GENOMIC DNA]</scope>
    <source>
        <strain evidence="2 3">H119_p4</strain>
    </source>
</reference>
<name>A0A8H7C3D8_AGABI</name>
<proteinExistence type="predicted"/>
<sequence length="144" mass="15837">MIDATFKFLLLHCIVDGSSDNELQDALRLPAGMSRIGYDADTERYTFQDEQGVLYESEPGNAYGMLRPIVRDMGDVSKVRPNAFESENSLRSRSTSAASSNLHSFDDFLPSAAITSTSSSLPEQGDLEIRRGKTSAFEIVFADT</sequence>
<feature type="compositionally biased region" description="Low complexity" evidence="1">
    <location>
        <begin position="89"/>
        <end position="101"/>
    </location>
</feature>
<dbReference type="AlphaFoldDB" id="A0A8H7C3D8"/>